<proteinExistence type="predicted"/>
<organism evidence="2 3">
    <name type="scientific">Calicophoron daubneyi</name>
    <name type="common">Rumen fluke</name>
    <name type="synonym">Paramphistomum daubneyi</name>
    <dbReference type="NCBI Taxonomy" id="300641"/>
    <lineage>
        <taxon>Eukaryota</taxon>
        <taxon>Metazoa</taxon>
        <taxon>Spiralia</taxon>
        <taxon>Lophotrochozoa</taxon>
        <taxon>Platyhelminthes</taxon>
        <taxon>Trematoda</taxon>
        <taxon>Digenea</taxon>
        <taxon>Plagiorchiida</taxon>
        <taxon>Pronocephalata</taxon>
        <taxon>Paramphistomoidea</taxon>
        <taxon>Paramphistomidae</taxon>
        <taxon>Calicophoron</taxon>
    </lineage>
</organism>
<protein>
    <recommendedName>
        <fullName evidence="4">BRCT domain-containing protein</fullName>
    </recommendedName>
</protein>
<feature type="region of interest" description="Disordered" evidence="1">
    <location>
        <begin position="1"/>
        <end position="24"/>
    </location>
</feature>
<comment type="caution">
    <text evidence="2">The sequence shown here is derived from an EMBL/GenBank/DDBJ whole genome shotgun (WGS) entry which is preliminary data.</text>
</comment>
<evidence type="ECO:0000256" key="1">
    <source>
        <dbReference type="SAM" id="MobiDB-lite"/>
    </source>
</evidence>
<dbReference type="Proteomes" id="UP001497525">
    <property type="component" value="Unassembled WGS sequence"/>
</dbReference>
<accession>A0AAV2TN66</accession>
<reference evidence="2" key="1">
    <citation type="submission" date="2024-06" db="EMBL/GenBank/DDBJ databases">
        <authorList>
            <person name="Liu X."/>
            <person name="Lenzi L."/>
            <person name="Haldenby T S."/>
            <person name="Uol C."/>
        </authorList>
    </citation>
    <scope>NUCLEOTIDE SEQUENCE</scope>
</reference>
<sequence length="193" mass="21227">MLGNANSGGTAGPRSTRSAPIEPIKVSTTHLMPPWAVDSYSAPPQRLSAPKTHLTYPGKTTRKTRPPLISVYRGEAPFRSKSNCEINKSLKPSHDGGLFQVYADQRRRPPYYVINPEWLSEAITIRQLGLNARTPITTSNHQNSSQGDSGRIQAKTIRPVHAARPSAFGATHPEISRCKSVPARRPNPITWES</sequence>
<evidence type="ECO:0000313" key="3">
    <source>
        <dbReference type="Proteomes" id="UP001497525"/>
    </source>
</evidence>
<name>A0AAV2TN66_CALDB</name>
<evidence type="ECO:0008006" key="4">
    <source>
        <dbReference type="Google" id="ProtNLM"/>
    </source>
</evidence>
<feature type="compositionally biased region" description="Polar residues" evidence="1">
    <location>
        <begin position="1"/>
        <end position="18"/>
    </location>
</feature>
<evidence type="ECO:0000313" key="2">
    <source>
        <dbReference type="EMBL" id="CAL5137956.1"/>
    </source>
</evidence>
<dbReference type="EMBL" id="CAXLJL010000456">
    <property type="protein sequence ID" value="CAL5137956.1"/>
    <property type="molecule type" value="Genomic_DNA"/>
</dbReference>
<feature type="region of interest" description="Disordered" evidence="1">
    <location>
        <begin position="167"/>
        <end position="193"/>
    </location>
</feature>
<dbReference type="AlphaFoldDB" id="A0AAV2TN66"/>
<gene>
    <name evidence="2" type="ORF">CDAUBV1_LOCUS12478</name>
</gene>